<dbReference type="eggNOG" id="COG1011">
    <property type="taxonomic scope" value="Bacteria"/>
</dbReference>
<keyword evidence="1" id="KW-0378">Hydrolase</keyword>
<evidence type="ECO:0000313" key="2">
    <source>
        <dbReference type="Proteomes" id="UP000011058"/>
    </source>
</evidence>
<dbReference type="SFLD" id="SFLDG01129">
    <property type="entry name" value="C1.5:_HAD__Beta-PGM__Phosphata"/>
    <property type="match status" value="1"/>
</dbReference>
<gene>
    <name evidence="1" type="ORF">FAES_1427</name>
</gene>
<dbReference type="OrthoDB" id="9797415at2"/>
<protein>
    <submittedName>
        <fullName evidence="1">HAD-superfamily hydrolase, subfamily IA, variant 3</fullName>
    </submittedName>
</protein>
<dbReference type="Gene3D" id="3.40.50.1000">
    <property type="entry name" value="HAD superfamily/HAD-like"/>
    <property type="match status" value="1"/>
</dbReference>
<evidence type="ECO:0000313" key="1">
    <source>
        <dbReference type="EMBL" id="CCG99437.1"/>
    </source>
</evidence>
<name>I0K5N4_9BACT</name>
<dbReference type="Proteomes" id="UP000011058">
    <property type="component" value="Chromosome"/>
</dbReference>
<reference evidence="1 2" key="1">
    <citation type="journal article" date="2012" name="J. Bacteriol.">
        <title>Genome Sequence of Fibrella aestuarina BUZ 2T, a Filamentous Marine Bacterium.</title>
        <authorList>
            <person name="Filippini M."/>
            <person name="Qi W."/>
            <person name="Blom J."/>
            <person name="Goesmann A."/>
            <person name="Smits T.H."/>
            <person name="Bagheri H.C."/>
        </authorList>
    </citation>
    <scope>NUCLEOTIDE SEQUENCE [LARGE SCALE GENOMIC DNA]</scope>
    <source>
        <strain evidence="2">BUZ 2T</strain>
    </source>
</reference>
<dbReference type="STRING" id="1166018.FAES_1427"/>
<dbReference type="PANTHER" id="PTHR43611:SF3">
    <property type="entry name" value="FLAVIN MONONUCLEOTIDE HYDROLASE 1, CHLOROPLATIC"/>
    <property type="match status" value="1"/>
</dbReference>
<dbReference type="Gene3D" id="1.10.150.240">
    <property type="entry name" value="Putative phosphatase, domain 2"/>
    <property type="match status" value="1"/>
</dbReference>
<dbReference type="InterPro" id="IPR006439">
    <property type="entry name" value="HAD-SF_hydro_IA"/>
</dbReference>
<dbReference type="InterPro" id="IPR036412">
    <property type="entry name" value="HAD-like_sf"/>
</dbReference>
<accession>I0K5N4</accession>
<dbReference type="CDD" id="cd02603">
    <property type="entry name" value="HAD_sEH-N_like"/>
    <property type="match status" value="1"/>
</dbReference>
<dbReference type="InterPro" id="IPR023198">
    <property type="entry name" value="PGP-like_dom2"/>
</dbReference>
<dbReference type="InterPro" id="IPR023214">
    <property type="entry name" value="HAD_sf"/>
</dbReference>
<organism evidence="1 2">
    <name type="scientific">Fibrella aestuarina BUZ 2</name>
    <dbReference type="NCBI Taxonomy" id="1166018"/>
    <lineage>
        <taxon>Bacteria</taxon>
        <taxon>Pseudomonadati</taxon>
        <taxon>Bacteroidota</taxon>
        <taxon>Cytophagia</taxon>
        <taxon>Cytophagales</taxon>
        <taxon>Spirosomataceae</taxon>
        <taxon>Fibrella</taxon>
    </lineage>
</organism>
<proteinExistence type="predicted"/>
<dbReference type="NCBIfam" id="TIGR01509">
    <property type="entry name" value="HAD-SF-IA-v3"/>
    <property type="match status" value="1"/>
</dbReference>
<keyword evidence="2" id="KW-1185">Reference proteome</keyword>
<dbReference type="PRINTS" id="PR00413">
    <property type="entry name" value="HADHALOGNASE"/>
</dbReference>
<dbReference type="PANTHER" id="PTHR43611">
    <property type="entry name" value="ALPHA-D-GLUCOSE 1-PHOSPHATE PHOSPHATASE"/>
    <property type="match status" value="1"/>
</dbReference>
<dbReference type="Pfam" id="PF00702">
    <property type="entry name" value="Hydrolase"/>
    <property type="match status" value="1"/>
</dbReference>
<dbReference type="SUPFAM" id="SSF56784">
    <property type="entry name" value="HAD-like"/>
    <property type="match status" value="1"/>
</dbReference>
<dbReference type="EMBL" id="HE796683">
    <property type="protein sequence ID" value="CCG99437.1"/>
    <property type="molecule type" value="Genomic_DNA"/>
</dbReference>
<sequence>MTLTSLMNIIFDLGDVIIPIDLRAPLRNFAMLANQSEEAMEALWKKHGIWQQYETGLIDDENFRQAVRELVRHETDAPDKWADELIDTAWNTVLLDLPVERIDRIQALQGQHHGRPHRLFLLSNTNAIHIREVNRRLVSLGKPTLEELFERVFYSHEVKLMKPNPGIYQHVLSEANLVAEETVFLDDNRANIDAAAALGIRAVHVVAPKTIIDYLAELGA</sequence>
<dbReference type="PATRIC" id="fig|1166018.3.peg.3158"/>
<dbReference type="HOGENOM" id="CLU_045011_9_5_10"/>
<dbReference type="KEGG" id="fae:FAES_1427"/>
<dbReference type="SFLD" id="SFLDS00003">
    <property type="entry name" value="Haloacid_Dehalogenase"/>
    <property type="match status" value="1"/>
</dbReference>
<dbReference type="AlphaFoldDB" id="I0K5N4"/>
<dbReference type="GO" id="GO:0016787">
    <property type="term" value="F:hydrolase activity"/>
    <property type="evidence" value="ECO:0007669"/>
    <property type="project" value="UniProtKB-KW"/>
</dbReference>